<dbReference type="InterPro" id="IPR036873">
    <property type="entry name" value="Rhodanese-like_dom_sf"/>
</dbReference>
<feature type="compositionally biased region" description="Polar residues" evidence="1">
    <location>
        <begin position="48"/>
        <end position="59"/>
    </location>
</feature>
<dbReference type="InParanoid" id="A0A0D2AQA8"/>
<feature type="domain" description="Rhodanese" evidence="2">
    <location>
        <begin position="83"/>
        <end position="184"/>
    </location>
</feature>
<evidence type="ECO:0000256" key="1">
    <source>
        <dbReference type="SAM" id="MobiDB-lite"/>
    </source>
</evidence>
<dbReference type="RefSeq" id="XP_016218727.1">
    <property type="nucleotide sequence ID" value="XM_016353574.1"/>
</dbReference>
<dbReference type="HOGENOM" id="CLU_089574_0_0_1"/>
<dbReference type="AlphaFoldDB" id="A0A0D2AQA8"/>
<evidence type="ECO:0000313" key="3">
    <source>
        <dbReference type="EMBL" id="KIW08858.1"/>
    </source>
</evidence>
<dbReference type="GeneID" id="27308755"/>
<dbReference type="FunCoup" id="A0A0D2AQA8">
    <property type="interactions" value="400"/>
</dbReference>
<proteinExistence type="predicted"/>
<keyword evidence="4" id="KW-1185">Reference proteome</keyword>
<dbReference type="Proteomes" id="UP000053259">
    <property type="component" value="Unassembled WGS sequence"/>
</dbReference>
<dbReference type="CDD" id="cd01519">
    <property type="entry name" value="RHOD_HSP67B2"/>
    <property type="match status" value="1"/>
</dbReference>
<dbReference type="STRING" id="253628.A0A0D2AQA8"/>
<dbReference type="OrthoDB" id="566238at2759"/>
<sequence length="185" mass="20444">MALPRIFSRALREAAPTISSRAFHVARTVPARSKWHISLPRRLPGVASPTQRRYSSDPAQQKELPPSKTYDFSKVKDVVLSTSEDKPVLIDVREPHEFAAGSIPGAINIPVQSQPDALFLSPDAFEDRFGIPKPPPEREVVFYCKAGVRGKAAAHFAKQNGYQAVGEYPGSWLDWVKNGGEQIKP</sequence>
<dbReference type="PROSITE" id="PS50206">
    <property type="entry name" value="RHODANESE_3"/>
    <property type="match status" value="1"/>
</dbReference>
<dbReference type="GO" id="GO:0004792">
    <property type="term" value="F:thiosulfate-cyanide sulfurtransferase activity"/>
    <property type="evidence" value="ECO:0007669"/>
    <property type="project" value="TreeGrafter"/>
</dbReference>
<reference evidence="3 4" key="1">
    <citation type="submission" date="2015-01" db="EMBL/GenBank/DDBJ databases">
        <title>The Genome Sequence of Ochroconis gallopava CBS43764.</title>
        <authorList>
            <consortium name="The Broad Institute Genomics Platform"/>
            <person name="Cuomo C."/>
            <person name="de Hoog S."/>
            <person name="Gorbushina A."/>
            <person name="Stielow B."/>
            <person name="Teixiera M."/>
            <person name="Abouelleil A."/>
            <person name="Chapman S.B."/>
            <person name="Priest M."/>
            <person name="Young S.K."/>
            <person name="Wortman J."/>
            <person name="Nusbaum C."/>
            <person name="Birren B."/>
        </authorList>
    </citation>
    <scope>NUCLEOTIDE SEQUENCE [LARGE SCALE GENOMIC DNA]</scope>
    <source>
        <strain evidence="3 4">CBS 43764</strain>
    </source>
</reference>
<feature type="region of interest" description="Disordered" evidence="1">
    <location>
        <begin position="40"/>
        <end position="67"/>
    </location>
</feature>
<name>A0A0D2AQA8_9PEZI</name>
<evidence type="ECO:0000313" key="4">
    <source>
        <dbReference type="Proteomes" id="UP000053259"/>
    </source>
</evidence>
<dbReference type="VEuPathDB" id="FungiDB:PV09_00782"/>
<dbReference type="Gene3D" id="3.40.250.10">
    <property type="entry name" value="Rhodanese-like domain"/>
    <property type="match status" value="1"/>
</dbReference>
<dbReference type="PANTHER" id="PTHR44086:SF10">
    <property type="entry name" value="THIOSULFATE SULFURTRANSFERASE_RHODANESE-LIKE DOMAIN-CONTAINING PROTEIN 3"/>
    <property type="match status" value="1"/>
</dbReference>
<protein>
    <recommendedName>
        <fullName evidence="2">Rhodanese domain-containing protein</fullName>
    </recommendedName>
</protein>
<dbReference type="Pfam" id="PF00581">
    <property type="entry name" value="Rhodanese"/>
    <property type="match status" value="1"/>
</dbReference>
<dbReference type="PANTHER" id="PTHR44086">
    <property type="entry name" value="THIOSULFATE SULFURTRANSFERASE RDL2, MITOCHONDRIAL-RELATED"/>
    <property type="match status" value="1"/>
</dbReference>
<organism evidence="3 4">
    <name type="scientific">Verruconis gallopava</name>
    <dbReference type="NCBI Taxonomy" id="253628"/>
    <lineage>
        <taxon>Eukaryota</taxon>
        <taxon>Fungi</taxon>
        <taxon>Dikarya</taxon>
        <taxon>Ascomycota</taxon>
        <taxon>Pezizomycotina</taxon>
        <taxon>Dothideomycetes</taxon>
        <taxon>Pleosporomycetidae</taxon>
        <taxon>Venturiales</taxon>
        <taxon>Sympoventuriaceae</taxon>
        <taxon>Verruconis</taxon>
    </lineage>
</organism>
<dbReference type="SMART" id="SM00450">
    <property type="entry name" value="RHOD"/>
    <property type="match status" value="1"/>
</dbReference>
<dbReference type="SUPFAM" id="SSF52821">
    <property type="entry name" value="Rhodanese/Cell cycle control phosphatase"/>
    <property type="match status" value="1"/>
</dbReference>
<accession>A0A0D2AQA8</accession>
<dbReference type="EMBL" id="KN847530">
    <property type="protein sequence ID" value="KIW08858.1"/>
    <property type="molecule type" value="Genomic_DNA"/>
</dbReference>
<gene>
    <name evidence="3" type="ORF">PV09_00782</name>
</gene>
<evidence type="ECO:0000259" key="2">
    <source>
        <dbReference type="PROSITE" id="PS50206"/>
    </source>
</evidence>
<dbReference type="GO" id="GO:0005739">
    <property type="term" value="C:mitochondrion"/>
    <property type="evidence" value="ECO:0007669"/>
    <property type="project" value="TreeGrafter"/>
</dbReference>
<dbReference type="InterPro" id="IPR001763">
    <property type="entry name" value="Rhodanese-like_dom"/>
</dbReference>